<evidence type="ECO:0000256" key="2">
    <source>
        <dbReference type="SAM" id="MobiDB-lite"/>
    </source>
</evidence>
<dbReference type="SUPFAM" id="SSF69360">
    <property type="entry name" value="Cell wall binding repeat"/>
    <property type="match status" value="3"/>
</dbReference>
<dbReference type="Pfam" id="PF19127">
    <property type="entry name" value="Choline_bind_3"/>
    <property type="match status" value="3"/>
</dbReference>
<dbReference type="Gene3D" id="3.90.70.10">
    <property type="entry name" value="Cysteine proteinases"/>
    <property type="match status" value="1"/>
</dbReference>
<dbReference type="Gene3D" id="2.10.270.10">
    <property type="entry name" value="Cholin Binding"/>
    <property type="match status" value="4"/>
</dbReference>
<evidence type="ECO:0000259" key="4">
    <source>
        <dbReference type="Pfam" id="PF13529"/>
    </source>
</evidence>
<feature type="domain" description="Peptidase C39-like" evidence="4">
    <location>
        <begin position="574"/>
        <end position="701"/>
    </location>
</feature>
<evidence type="ECO:0000256" key="1">
    <source>
        <dbReference type="ARBA" id="ARBA00022737"/>
    </source>
</evidence>
<dbReference type="Proteomes" id="UP000050816">
    <property type="component" value="Unassembled WGS sequence"/>
</dbReference>
<dbReference type="Gene3D" id="2.10.270.20">
    <property type="match status" value="1"/>
</dbReference>
<keyword evidence="3" id="KW-0732">Signal</keyword>
<dbReference type="PANTHER" id="PTHR37806">
    <property type="entry name" value="LMO0724 PROTEIN"/>
    <property type="match status" value="1"/>
</dbReference>
<dbReference type="PANTHER" id="PTHR37806:SF1">
    <property type="entry name" value="PEPTIDASE C39-LIKE DOMAIN-CONTAINING PROTEIN"/>
    <property type="match status" value="1"/>
</dbReference>
<name>A0A0R1UAJ9_9LACO</name>
<evidence type="ECO:0000256" key="3">
    <source>
        <dbReference type="SAM" id="SignalP"/>
    </source>
</evidence>
<sequence>MLSGIVVMGVSWPVLAHADVGPLPAPQQTPQATTPKQVATQPKAPTIAGHEVYENGHWYLKDAQNQSLSAWQNLSDQRLAYYHPTTKQMQYGEQNVAGQWYFLDQQNGDVKTGWYKLPDGRQVYYDVTKGDHQVSGRGMLHGQQDVGQATYYFDDWNGAQVTGLKQVQGKTYYYAPAMVKNREAYANGHWRYFGADGTMQTGFVQLKDGRTVYYNGAGEMRYGEQAINHRWYYFDPVNGAMKRGWFTLPDRRKVYYDLQANGQGRGMLHGQQNVGQETYYFDDWNGAQVTGLKQVQGKIYYYAPAMVKNGEAYANGHWRYFGADGMMQTGFVQLKDGRTVYYNGAGEMQYGEQAINHRWYYFDPVNGAMKRGWCTLPDKRKVYYDLQANGQGRGMLHGQQQLGDQIYYFNEWNGALRTNYAHYLAKVGKLQYYGSDGKLARRQTVRAEGQYQADELGYLALKLGENLVGTNWYLVSAAGRLLTGWQVIAGNRTVYYDPATAAMVKGERYLAGHWYYFNPVDGHRSTGLTLLPDGRYVYYVANGQMQYGRVQAGRITYFTNRASGAIEGVYNDAEVIGQNPELPTGCEITAVTMMLRYAGKDVNKIQLAREMPRSNDGNKGFVGDPFSVTGWWIFPTGVAPVVNHHLGHSEVMTGASLAAIKTKLILGHLVVAWVANVNGFVNHAIALTGYQNDRLYFNNPWTARKESMSVAEFYQHWNQDAQRALSY</sequence>
<protein>
    <recommendedName>
        <fullName evidence="4">Peptidase C39-like domain-containing protein</fullName>
    </recommendedName>
</protein>
<feature type="chain" id="PRO_5006411558" description="Peptidase C39-like domain-containing protein" evidence="3">
    <location>
        <begin position="19"/>
        <end position="727"/>
    </location>
</feature>
<comment type="caution">
    <text evidence="5">The sequence shown here is derived from an EMBL/GenBank/DDBJ whole genome shotgun (WGS) entry which is preliminary data.</text>
</comment>
<proteinExistence type="predicted"/>
<keyword evidence="1" id="KW-0677">Repeat</keyword>
<feature type="compositionally biased region" description="Low complexity" evidence="2">
    <location>
        <begin position="26"/>
        <end position="42"/>
    </location>
</feature>
<dbReference type="EMBL" id="AZFK01000030">
    <property type="protein sequence ID" value="KRL90377.1"/>
    <property type="molecule type" value="Genomic_DNA"/>
</dbReference>
<evidence type="ECO:0000313" key="5">
    <source>
        <dbReference type="EMBL" id="KRL90377.1"/>
    </source>
</evidence>
<dbReference type="InterPro" id="IPR018337">
    <property type="entry name" value="Cell_wall/Cho-bd_repeat"/>
</dbReference>
<dbReference type="InterPro" id="IPR039564">
    <property type="entry name" value="Peptidase_C39-like"/>
</dbReference>
<gene>
    <name evidence="5" type="ORF">FC43_GL001385</name>
</gene>
<feature type="signal peptide" evidence="3">
    <location>
        <begin position="1"/>
        <end position="18"/>
    </location>
</feature>
<accession>A0A0R1UAJ9</accession>
<evidence type="ECO:0000313" key="6">
    <source>
        <dbReference type="Proteomes" id="UP000050816"/>
    </source>
</evidence>
<dbReference type="AlphaFoldDB" id="A0A0R1UAJ9"/>
<reference evidence="5 6" key="1">
    <citation type="journal article" date="2015" name="Genome Announc.">
        <title>Expanding the biotechnology potential of lactobacilli through comparative genomics of 213 strains and associated genera.</title>
        <authorList>
            <person name="Sun Z."/>
            <person name="Harris H.M."/>
            <person name="McCann A."/>
            <person name="Guo C."/>
            <person name="Argimon S."/>
            <person name="Zhang W."/>
            <person name="Yang X."/>
            <person name="Jeffery I.B."/>
            <person name="Cooney J.C."/>
            <person name="Kagawa T.F."/>
            <person name="Liu W."/>
            <person name="Song Y."/>
            <person name="Salvetti E."/>
            <person name="Wrobel A."/>
            <person name="Rasinkangas P."/>
            <person name="Parkhill J."/>
            <person name="Rea M.C."/>
            <person name="O'Sullivan O."/>
            <person name="Ritari J."/>
            <person name="Douillard F.P."/>
            <person name="Paul Ross R."/>
            <person name="Yang R."/>
            <person name="Briner A.E."/>
            <person name="Felis G.E."/>
            <person name="de Vos W.M."/>
            <person name="Barrangou R."/>
            <person name="Klaenhammer T.R."/>
            <person name="Caufield P.W."/>
            <person name="Cui Y."/>
            <person name="Zhang H."/>
            <person name="O'Toole P.W."/>
        </authorList>
    </citation>
    <scope>NUCLEOTIDE SEQUENCE [LARGE SCALE GENOMIC DNA]</scope>
    <source>
        <strain evidence="5 6">DSM 15946</strain>
    </source>
</reference>
<dbReference type="PATRIC" id="fig|1423760.3.peg.1453"/>
<dbReference type="Pfam" id="PF13529">
    <property type="entry name" value="Peptidase_C39_2"/>
    <property type="match status" value="1"/>
</dbReference>
<feature type="region of interest" description="Disordered" evidence="2">
    <location>
        <begin position="23"/>
        <end position="42"/>
    </location>
</feature>
<organism evidence="5 6">
    <name type="scientific">Limosilactobacillus ingluviei DSM 15946</name>
    <dbReference type="NCBI Taxonomy" id="1423760"/>
    <lineage>
        <taxon>Bacteria</taxon>
        <taxon>Bacillati</taxon>
        <taxon>Bacillota</taxon>
        <taxon>Bacilli</taxon>
        <taxon>Lactobacillales</taxon>
        <taxon>Lactobacillaceae</taxon>
        <taxon>Limosilactobacillus</taxon>
    </lineage>
</organism>